<keyword evidence="4 6" id="KW-1133">Transmembrane helix</keyword>
<dbReference type="InterPro" id="IPR003856">
    <property type="entry name" value="LPS_length_determ_N"/>
</dbReference>
<feature type="non-terminal residue" evidence="8">
    <location>
        <position position="128"/>
    </location>
</feature>
<gene>
    <name evidence="8" type="ORF">METZ01_LOCUS112195</name>
</gene>
<reference evidence="8" key="1">
    <citation type="submission" date="2018-05" db="EMBL/GenBank/DDBJ databases">
        <authorList>
            <person name="Lanie J.A."/>
            <person name="Ng W.-L."/>
            <person name="Kazmierczak K.M."/>
            <person name="Andrzejewski T.M."/>
            <person name="Davidsen T.M."/>
            <person name="Wayne K.J."/>
            <person name="Tettelin H."/>
            <person name="Glass J.I."/>
            <person name="Rusch D."/>
            <person name="Podicherti R."/>
            <person name="Tsui H.-C.T."/>
            <person name="Winkler M.E."/>
        </authorList>
    </citation>
    <scope>NUCLEOTIDE SEQUENCE</scope>
</reference>
<evidence type="ECO:0000256" key="5">
    <source>
        <dbReference type="ARBA" id="ARBA00023136"/>
    </source>
</evidence>
<name>A0A381X4D3_9ZZZZ</name>
<comment type="subcellular location">
    <subcellularLocation>
        <location evidence="1">Cell membrane</location>
        <topology evidence="1">Multi-pass membrane protein</topology>
    </subcellularLocation>
</comment>
<organism evidence="8">
    <name type="scientific">marine metagenome</name>
    <dbReference type="NCBI Taxonomy" id="408172"/>
    <lineage>
        <taxon>unclassified sequences</taxon>
        <taxon>metagenomes</taxon>
        <taxon>ecological metagenomes</taxon>
    </lineage>
</organism>
<evidence type="ECO:0000256" key="1">
    <source>
        <dbReference type="ARBA" id="ARBA00004651"/>
    </source>
</evidence>
<dbReference type="AlphaFoldDB" id="A0A381X4D3"/>
<feature type="transmembrane region" description="Helical" evidence="6">
    <location>
        <begin position="32"/>
        <end position="51"/>
    </location>
</feature>
<evidence type="ECO:0000256" key="3">
    <source>
        <dbReference type="ARBA" id="ARBA00022692"/>
    </source>
</evidence>
<accession>A0A381X4D3</accession>
<evidence type="ECO:0000256" key="2">
    <source>
        <dbReference type="ARBA" id="ARBA00022475"/>
    </source>
</evidence>
<evidence type="ECO:0000256" key="4">
    <source>
        <dbReference type="ARBA" id="ARBA00022989"/>
    </source>
</evidence>
<dbReference type="Pfam" id="PF02706">
    <property type="entry name" value="Wzz"/>
    <property type="match status" value="1"/>
</dbReference>
<evidence type="ECO:0000313" key="8">
    <source>
        <dbReference type="EMBL" id="SVA59341.1"/>
    </source>
</evidence>
<evidence type="ECO:0000256" key="6">
    <source>
        <dbReference type="SAM" id="Phobius"/>
    </source>
</evidence>
<dbReference type="EMBL" id="UINC01013793">
    <property type="protein sequence ID" value="SVA59341.1"/>
    <property type="molecule type" value="Genomic_DNA"/>
</dbReference>
<dbReference type="GO" id="GO:0005886">
    <property type="term" value="C:plasma membrane"/>
    <property type="evidence" value="ECO:0007669"/>
    <property type="project" value="UniProtKB-SubCell"/>
</dbReference>
<evidence type="ECO:0000259" key="7">
    <source>
        <dbReference type="Pfam" id="PF02706"/>
    </source>
</evidence>
<proteinExistence type="predicted"/>
<keyword evidence="5 6" id="KW-0472">Membrane</keyword>
<feature type="domain" description="Polysaccharide chain length determinant N-terminal" evidence="7">
    <location>
        <begin position="17"/>
        <end position="113"/>
    </location>
</feature>
<keyword evidence="2" id="KW-1003">Cell membrane</keyword>
<sequence length="128" mass="13458">MDSEVTHVHMGQVPDDDEISLLNLASVLLRRGGLIILSTFAGALIALVPALRTPLEYTATTTFLPNAEGETGFGGAAGLAQQFGFALPRSGGFERNSLFYQNLLQSREILAGVVTPGIEVVTPTGVTT</sequence>
<protein>
    <recommendedName>
        <fullName evidence="7">Polysaccharide chain length determinant N-terminal domain-containing protein</fullName>
    </recommendedName>
</protein>
<keyword evidence="3 6" id="KW-0812">Transmembrane</keyword>